<proteinExistence type="inferred from homology"/>
<sequence>MLTLTLMTQFSVLGMTTAPQMKGRTAVVTGATSGIGAEITEQLAGHGSHLVLVARSADRLETAATRLRVQYGVDVRTVSLDLASRESPRLLAHQLAEAGIEVEMLVNNAAASQVGALTDTDPTRLRAMLELNVGALAELTAWLLPGMVRRGRGAVLNIASTGAYQPTPYMAAYGASKSFVLSFTQAVWAEVAGTGVRVVAVVPGPTDTPMNAAAAPLRKRQPADVARTALGALSRRRPAIVDGGGNALQTFVFGRLLPAAIAARAGKQIFESTILRR</sequence>
<comment type="caution">
    <text evidence="4">The sequence shown here is derived from an EMBL/GenBank/DDBJ whole genome shotgun (WGS) entry which is preliminary data.</text>
</comment>
<dbReference type="InterPro" id="IPR051019">
    <property type="entry name" value="VLCFA-Steroid_DH"/>
</dbReference>
<dbReference type="Proteomes" id="UP001500689">
    <property type="component" value="Unassembled WGS sequence"/>
</dbReference>
<evidence type="ECO:0000256" key="3">
    <source>
        <dbReference type="RuleBase" id="RU000363"/>
    </source>
</evidence>
<reference evidence="5" key="1">
    <citation type="journal article" date="2019" name="Int. J. Syst. Evol. Microbiol.">
        <title>The Global Catalogue of Microorganisms (GCM) 10K type strain sequencing project: providing services to taxonomists for standard genome sequencing and annotation.</title>
        <authorList>
            <consortium name="The Broad Institute Genomics Platform"/>
            <consortium name="The Broad Institute Genome Sequencing Center for Infectious Disease"/>
            <person name="Wu L."/>
            <person name="Ma J."/>
        </authorList>
    </citation>
    <scope>NUCLEOTIDE SEQUENCE [LARGE SCALE GENOMIC DNA]</scope>
    <source>
        <strain evidence="5">JCM 16898</strain>
    </source>
</reference>
<dbReference type="PIRSF" id="PIRSF000126">
    <property type="entry name" value="11-beta-HSD1"/>
    <property type="match status" value="1"/>
</dbReference>
<dbReference type="SUPFAM" id="SSF51735">
    <property type="entry name" value="NAD(P)-binding Rossmann-fold domains"/>
    <property type="match status" value="1"/>
</dbReference>
<dbReference type="InterPro" id="IPR002347">
    <property type="entry name" value="SDR_fam"/>
</dbReference>
<organism evidence="4 5">
    <name type="scientific">Amycolatopsis ultiminotia</name>
    <dbReference type="NCBI Taxonomy" id="543629"/>
    <lineage>
        <taxon>Bacteria</taxon>
        <taxon>Bacillati</taxon>
        <taxon>Actinomycetota</taxon>
        <taxon>Actinomycetes</taxon>
        <taxon>Pseudonocardiales</taxon>
        <taxon>Pseudonocardiaceae</taxon>
        <taxon>Amycolatopsis</taxon>
    </lineage>
</organism>
<dbReference type="EMBL" id="BAAAZN010000018">
    <property type="protein sequence ID" value="GAA3573765.1"/>
    <property type="molecule type" value="Genomic_DNA"/>
</dbReference>
<evidence type="ECO:0000256" key="2">
    <source>
        <dbReference type="ARBA" id="ARBA00023002"/>
    </source>
</evidence>
<dbReference type="Gene3D" id="3.40.50.720">
    <property type="entry name" value="NAD(P)-binding Rossmann-like Domain"/>
    <property type="match status" value="1"/>
</dbReference>
<name>A0ABP6XY94_9PSEU</name>
<accession>A0ABP6XY94</accession>
<dbReference type="PRINTS" id="PR00081">
    <property type="entry name" value="GDHRDH"/>
</dbReference>
<evidence type="ECO:0000313" key="4">
    <source>
        <dbReference type="EMBL" id="GAA3573765.1"/>
    </source>
</evidence>
<dbReference type="PANTHER" id="PTHR43899">
    <property type="entry name" value="RH59310P"/>
    <property type="match status" value="1"/>
</dbReference>
<dbReference type="Pfam" id="PF00106">
    <property type="entry name" value="adh_short"/>
    <property type="match status" value="1"/>
</dbReference>
<keyword evidence="2" id="KW-0560">Oxidoreductase</keyword>
<dbReference type="CDD" id="cd05233">
    <property type="entry name" value="SDR_c"/>
    <property type="match status" value="1"/>
</dbReference>
<keyword evidence="5" id="KW-1185">Reference proteome</keyword>
<evidence type="ECO:0000256" key="1">
    <source>
        <dbReference type="ARBA" id="ARBA00006484"/>
    </source>
</evidence>
<dbReference type="InterPro" id="IPR036291">
    <property type="entry name" value="NAD(P)-bd_dom_sf"/>
</dbReference>
<evidence type="ECO:0000313" key="5">
    <source>
        <dbReference type="Proteomes" id="UP001500689"/>
    </source>
</evidence>
<dbReference type="PRINTS" id="PR00080">
    <property type="entry name" value="SDRFAMILY"/>
</dbReference>
<comment type="similarity">
    <text evidence="1 3">Belongs to the short-chain dehydrogenases/reductases (SDR) family.</text>
</comment>
<protein>
    <submittedName>
        <fullName evidence="4">SDR family NAD(P)-dependent oxidoreductase</fullName>
    </submittedName>
</protein>
<dbReference type="PANTHER" id="PTHR43899:SF13">
    <property type="entry name" value="RH59310P"/>
    <property type="match status" value="1"/>
</dbReference>
<gene>
    <name evidence="4" type="ORF">GCM10022222_67710</name>
</gene>